<sequence>MLIGAAFCQEMARQRMTMSAASSPFSQQMARNFSVLSEEKRCMKDHNRRQMAAKFEVKRRLYKALVRDPELPNDLKEKYRYKLAKLPRNSAFTRIRNRCILTGRPRAVYQLFRMSRICFRELASKGALMGIKKASW</sequence>
<dbReference type="Gene3D" id="1.10.287.1480">
    <property type="match status" value="1"/>
</dbReference>
<dbReference type="Proteomes" id="UP001630127">
    <property type="component" value="Unassembled WGS sequence"/>
</dbReference>
<proteinExistence type="inferred from homology"/>
<dbReference type="EMBL" id="JBJUIK010000008">
    <property type="protein sequence ID" value="KAL3521701.1"/>
    <property type="molecule type" value="Genomic_DNA"/>
</dbReference>
<dbReference type="GO" id="GO:0005840">
    <property type="term" value="C:ribosome"/>
    <property type="evidence" value="ECO:0007669"/>
    <property type="project" value="UniProtKB-KW"/>
</dbReference>
<dbReference type="InterPro" id="IPR018271">
    <property type="entry name" value="Ribosomal_uS14_CS"/>
</dbReference>
<protein>
    <recommendedName>
        <fullName evidence="6">Small ribosomal subunit protein uS14c</fullName>
    </recommendedName>
    <alternativeName>
        <fullName evidence="8">Ribosomal protein S14, mitochondrial</fullName>
    </alternativeName>
    <alternativeName>
        <fullName evidence="7">Small ribosomal subunit protein uS14m</fullName>
    </alternativeName>
</protein>
<reference evidence="10 11" key="1">
    <citation type="submission" date="2024-11" db="EMBL/GenBank/DDBJ databases">
        <title>A near-complete genome assembly of Cinchona calisaya.</title>
        <authorList>
            <person name="Lian D.C."/>
            <person name="Zhao X.W."/>
            <person name="Wei L."/>
        </authorList>
    </citation>
    <scope>NUCLEOTIDE SEQUENCE [LARGE SCALE GENOMIC DNA]</scope>
    <source>
        <tissue evidence="10">Nenye</tissue>
    </source>
</reference>
<evidence type="ECO:0000256" key="1">
    <source>
        <dbReference type="ARBA" id="ARBA00004173"/>
    </source>
</evidence>
<evidence type="ECO:0000313" key="11">
    <source>
        <dbReference type="Proteomes" id="UP001630127"/>
    </source>
</evidence>
<evidence type="ECO:0000256" key="8">
    <source>
        <dbReference type="ARBA" id="ARBA00042804"/>
    </source>
</evidence>
<evidence type="ECO:0000256" key="2">
    <source>
        <dbReference type="ARBA" id="ARBA00009083"/>
    </source>
</evidence>
<accession>A0ABD2ZQJ2</accession>
<evidence type="ECO:0000256" key="3">
    <source>
        <dbReference type="ARBA" id="ARBA00022980"/>
    </source>
</evidence>
<evidence type="ECO:0000256" key="6">
    <source>
        <dbReference type="ARBA" id="ARBA00035247"/>
    </source>
</evidence>
<comment type="subcellular location">
    <subcellularLocation>
        <location evidence="1">Mitochondrion</location>
    </subcellularLocation>
</comment>
<dbReference type="InterPro" id="IPR001209">
    <property type="entry name" value="Ribosomal_uS14"/>
</dbReference>
<keyword evidence="5" id="KW-0687">Ribonucleoprotein</keyword>
<comment type="caution">
    <text evidence="10">The sequence shown here is derived from an EMBL/GenBank/DDBJ whole genome shotgun (WGS) entry which is preliminary data.</text>
</comment>
<gene>
    <name evidence="10" type="ORF">ACH5RR_019850</name>
</gene>
<dbReference type="PROSITE" id="PS00527">
    <property type="entry name" value="RIBOSOMAL_S14"/>
    <property type="match status" value="1"/>
</dbReference>
<dbReference type="GO" id="GO:1990904">
    <property type="term" value="C:ribonucleoprotein complex"/>
    <property type="evidence" value="ECO:0007669"/>
    <property type="project" value="UniProtKB-KW"/>
</dbReference>
<dbReference type="FunFam" id="1.10.287.1480:FF:000001">
    <property type="entry name" value="30S ribosomal protein S14"/>
    <property type="match status" value="1"/>
</dbReference>
<dbReference type="SUPFAM" id="SSF57716">
    <property type="entry name" value="Glucocorticoid receptor-like (DNA-binding domain)"/>
    <property type="match status" value="1"/>
</dbReference>
<name>A0ABD2ZQJ2_9GENT</name>
<keyword evidence="11" id="KW-1185">Reference proteome</keyword>
<dbReference type="PANTHER" id="PTHR19836:SF30">
    <property type="entry name" value="RIBOSOMAL PROTEIN S14"/>
    <property type="match status" value="1"/>
</dbReference>
<evidence type="ECO:0000256" key="9">
    <source>
        <dbReference type="ARBA" id="ARBA00054561"/>
    </source>
</evidence>
<evidence type="ECO:0000256" key="7">
    <source>
        <dbReference type="ARBA" id="ARBA00040774"/>
    </source>
</evidence>
<organism evidence="10 11">
    <name type="scientific">Cinchona calisaya</name>
    <dbReference type="NCBI Taxonomy" id="153742"/>
    <lineage>
        <taxon>Eukaryota</taxon>
        <taxon>Viridiplantae</taxon>
        <taxon>Streptophyta</taxon>
        <taxon>Embryophyta</taxon>
        <taxon>Tracheophyta</taxon>
        <taxon>Spermatophyta</taxon>
        <taxon>Magnoliopsida</taxon>
        <taxon>eudicotyledons</taxon>
        <taxon>Gunneridae</taxon>
        <taxon>Pentapetalae</taxon>
        <taxon>asterids</taxon>
        <taxon>lamiids</taxon>
        <taxon>Gentianales</taxon>
        <taxon>Rubiaceae</taxon>
        <taxon>Cinchonoideae</taxon>
        <taxon>Cinchoneae</taxon>
        <taxon>Cinchona</taxon>
    </lineage>
</organism>
<dbReference type="NCBIfam" id="NF006477">
    <property type="entry name" value="PRK08881.1"/>
    <property type="match status" value="1"/>
</dbReference>
<keyword evidence="4" id="KW-0496">Mitochondrion</keyword>
<dbReference type="Pfam" id="PF00253">
    <property type="entry name" value="Ribosomal_S14"/>
    <property type="match status" value="1"/>
</dbReference>
<evidence type="ECO:0000256" key="5">
    <source>
        <dbReference type="ARBA" id="ARBA00023274"/>
    </source>
</evidence>
<keyword evidence="3" id="KW-0689">Ribosomal protein</keyword>
<dbReference type="GO" id="GO:0005739">
    <property type="term" value="C:mitochondrion"/>
    <property type="evidence" value="ECO:0007669"/>
    <property type="project" value="UniProtKB-SubCell"/>
</dbReference>
<dbReference type="PANTHER" id="PTHR19836">
    <property type="entry name" value="30S RIBOSOMAL PROTEIN S14"/>
    <property type="match status" value="1"/>
</dbReference>
<comment type="similarity">
    <text evidence="2">Belongs to the universal ribosomal protein uS14 family.</text>
</comment>
<dbReference type="AlphaFoldDB" id="A0ABD2ZQJ2"/>
<comment type="function">
    <text evidence="9">Binds 16S rRNA, required for the assembly of 30S particles.</text>
</comment>
<evidence type="ECO:0000256" key="4">
    <source>
        <dbReference type="ARBA" id="ARBA00023128"/>
    </source>
</evidence>
<evidence type="ECO:0000313" key="10">
    <source>
        <dbReference type="EMBL" id="KAL3521701.1"/>
    </source>
</evidence>